<evidence type="ECO:0000256" key="10">
    <source>
        <dbReference type="ARBA" id="ARBA00023209"/>
    </source>
</evidence>
<dbReference type="EMBL" id="CP091512">
    <property type="protein sequence ID" value="UOO91957.1"/>
    <property type="molecule type" value="Genomic_DNA"/>
</dbReference>
<dbReference type="PANTHER" id="PTHR21248">
    <property type="entry name" value="CARDIOLIPIN SYNTHASE"/>
    <property type="match status" value="1"/>
</dbReference>
<evidence type="ECO:0000256" key="11">
    <source>
        <dbReference type="ARBA" id="ARBA00023264"/>
    </source>
</evidence>
<evidence type="ECO:0000256" key="7">
    <source>
        <dbReference type="ARBA" id="ARBA00022989"/>
    </source>
</evidence>
<dbReference type="InterPro" id="IPR001736">
    <property type="entry name" value="PLipase_D/transphosphatidylase"/>
</dbReference>
<dbReference type="Pfam" id="PF13091">
    <property type="entry name" value="PLDc_2"/>
    <property type="match status" value="2"/>
</dbReference>
<sequence>MITATSWSEILLWLHLMATLICALRVLYFQKKTGVALAWLVVLILTPVVGVVAYFLVGETRLGRARLRRKQELTQFYQDFSREYVAHGLPRAVLPSPWQSISDIASHATGFTVNSGHQCQFLNQTDAILAAMVVDIHQAQRTVVLMFYIIEPKGQVAHVLEAVLSARERGVHCEIMADGLGSASFFKSAWYERLRQAGVLLHQSLPVGLLKTLLVRSDLRNHRKMLVVDEHVAYTGSYNLVDSQVFKQSSDVGQWVDMVVRVEGAVVLHLLAMFYADVAVERQQDLLQVQNWWRNRGDFVQLATQRLRKTGSLIQLIPSAPDQSHTVFYDVLIAALYQAQHNIVISTPYFVPDDALLLALTTAARRKVSVFLIVPAKVDSFLVRHASLAYFRELLDSGVHIAQFQDGLLHTKSVVIDESVAFFGTVNMDMRSFYLNLELTLALYSVADIRVLAAQQQHYLQDSILVDAQAWKHRSVPSRLLENVVRLLGPLL</sequence>
<evidence type="ECO:0000256" key="8">
    <source>
        <dbReference type="ARBA" id="ARBA00023098"/>
    </source>
</evidence>
<keyword evidence="6" id="KW-0677">Repeat</keyword>
<evidence type="ECO:0000256" key="4">
    <source>
        <dbReference type="ARBA" id="ARBA00022679"/>
    </source>
</evidence>
<evidence type="ECO:0000256" key="3">
    <source>
        <dbReference type="ARBA" id="ARBA00022516"/>
    </source>
</evidence>
<feature type="transmembrane region" description="Helical" evidence="13">
    <location>
        <begin position="12"/>
        <end position="30"/>
    </location>
</feature>
<evidence type="ECO:0000256" key="5">
    <source>
        <dbReference type="ARBA" id="ARBA00022692"/>
    </source>
</evidence>
<dbReference type="InterPro" id="IPR022924">
    <property type="entry name" value="Cardiolipin_synthase"/>
</dbReference>
<dbReference type="EC" id="2.7.8.-" evidence="12"/>
<keyword evidence="9 13" id="KW-0472">Membrane</keyword>
<proteinExistence type="predicted"/>
<dbReference type="PANTHER" id="PTHR21248:SF22">
    <property type="entry name" value="PHOSPHOLIPASE D"/>
    <property type="match status" value="1"/>
</dbReference>
<evidence type="ECO:0000256" key="12">
    <source>
        <dbReference type="NCBIfam" id="TIGR04265"/>
    </source>
</evidence>
<organism evidence="15 16">
    <name type="scientific">Vitreoscilla stercoraria</name>
    <dbReference type="NCBI Taxonomy" id="61"/>
    <lineage>
        <taxon>Bacteria</taxon>
        <taxon>Pseudomonadati</taxon>
        <taxon>Pseudomonadota</taxon>
        <taxon>Betaproteobacteria</taxon>
        <taxon>Neisseriales</taxon>
        <taxon>Neisseriaceae</taxon>
        <taxon>Vitreoscilla</taxon>
    </lineage>
</organism>
<evidence type="ECO:0000256" key="13">
    <source>
        <dbReference type="SAM" id="Phobius"/>
    </source>
</evidence>
<feature type="domain" description="PLD phosphodiesterase" evidence="14">
    <location>
        <begin position="217"/>
        <end position="244"/>
    </location>
</feature>
<keyword evidence="7 13" id="KW-1133">Transmembrane helix</keyword>
<keyword evidence="3" id="KW-0444">Lipid biosynthesis</keyword>
<dbReference type="SUPFAM" id="SSF56024">
    <property type="entry name" value="Phospholipase D/nuclease"/>
    <property type="match status" value="2"/>
</dbReference>
<keyword evidence="4" id="KW-0808">Transferase</keyword>
<feature type="transmembrane region" description="Helical" evidence="13">
    <location>
        <begin position="36"/>
        <end position="57"/>
    </location>
</feature>
<protein>
    <recommendedName>
        <fullName evidence="12">Cardiolipin synthase</fullName>
        <ecNumber evidence="12">2.7.8.-</ecNumber>
    </recommendedName>
</protein>
<evidence type="ECO:0000313" key="15">
    <source>
        <dbReference type="EMBL" id="UOO91957.1"/>
    </source>
</evidence>
<dbReference type="Gene3D" id="3.30.870.10">
    <property type="entry name" value="Endonuclease Chain A"/>
    <property type="match status" value="2"/>
</dbReference>
<dbReference type="Pfam" id="PF13396">
    <property type="entry name" value="PLDc_N"/>
    <property type="match status" value="1"/>
</dbReference>
<keyword evidence="11" id="KW-1208">Phospholipid metabolism</keyword>
<gene>
    <name evidence="15" type="primary">cls</name>
    <name evidence="15" type="ORF">LVJ81_09985</name>
</gene>
<name>A0ABY4E869_VITST</name>
<evidence type="ECO:0000256" key="1">
    <source>
        <dbReference type="ARBA" id="ARBA00004651"/>
    </source>
</evidence>
<dbReference type="InterPro" id="IPR025202">
    <property type="entry name" value="PLD-like_dom"/>
</dbReference>
<reference evidence="15" key="2">
    <citation type="journal article" date="2022" name="Res Sq">
        <title>Evolution of multicellular longitudinally dividing oral cavity symbionts (Neisseriaceae).</title>
        <authorList>
            <person name="Nyongesa S."/>
            <person name="Weber P."/>
            <person name="Bernet E."/>
            <person name="Pullido F."/>
            <person name="Nieckarz M."/>
            <person name="Delaby M."/>
            <person name="Nieves C."/>
            <person name="Viehboeck T."/>
            <person name="Krause N."/>
            <person name="Rivera-Millot A."/>
            <person name="Nakamura A."/>
            <person name="Vischer N."/>
            <person name="VanNieuwenhze M."/>
            <person name="Brun Y."/>
            <person name="Cava F."/>
            <person name="Bulgheresi S."/>
            <person name="Veyrier F."/>
        </authorList>
    </citation>
    <scope>NUCLEOTIDE SEQUENCE</scope>
    <source>
        <strain evidence="15">SAG 1488-6</strain>
    </source>
</reference>
<evidence type="ECO:0000259" key="14">
    <source>
        <dbReference type="PROSITE" id="PS50035"/>
    </source>
</evidence>
<comment type="subcellular location">
    <subcellularLocation>
        <location evidence="1">Cell membrane</location>
        <topology evidence="1">Multi-pass membrane protein</topology>
    </subcellularLocation>
</comment>
<keyword evidence="2" id="KW-1003">Cell membrane</keyword>
<dbReference type="InterPro" id="IPR027379">
    <property type="entry name" value="CLS_N"/>
</dbReference>
<reference evidence="15" key="1">
    <citation type="submission" date="2021-12" db="EMBL/GenBank/DDBJ databases">
        <authorList>
            <person name="Veyrier F.J."/>
        </authorList>
    </citation>
    <scope>NUCLEOTIDE SEQUENCE</scope>
    <source>
        <strain evidence="15">SAG 1488-6</strain>
    </source>
</reference>
<dbReference type="RefSeq" id="WP_019957297.1">
    <property type="nucleotide sequence ID" value="NZ_CP091512.1"/>
</dbReference>
<keyword evidence="8" id="KW-0443">Lipid metabolism</keyword>
<evidence type="ECO:0000313" key="16">
    <source>
        <dbReference type="Proteomes" id="UP000832034"/>
    </source>
</evidence>
<evidence type="ECO:0000256" key="9">
    <source>
        <dbReference type="ARBA" id="ARBA00023136"/>
    </source>
</evidence>
<dbReference type="PROSITE" id="PS50035">
    <property type="entry name" value="PLD"/>
    <property type="match status" value="2"/>
</dbReference>
<keyword evidence="5 13" id="KW-0812">Transmembrane</keyword>
<dbReference type="NCBIfam" id="TIGR04265">
    <property type="entry name" value="bac_cardiolipin"/>
    <property type="match status" value="1"/>
</dbReference>
<dbReference type="SMART" id="SM00155">
    <property type="entry name" value="PLDc"/>
    <property type="match status" value="2"/>
</dbReference>
<dbReference type="Proteomes" id="UP000832034">
    <property type="component" value="Chromosome"/>
</dbReference>
<keyword evidence="10" id="KW-0594">Phospholipid biosynthesis</keyword>
<keyword evidence="16" id="KW-1185">Reference proteome</keyword>
<evidence type="ECO:0000256" key="6">
    <source>
        <dbReference type="ARBA" id="ARBA00022737"/>
    </source>
</evidence>
<feature type="domain" description="PLD phosphodiesterase" evidence="14">
    <location>
        <begin position="405"/>
        <end position="432"/>
    </location>
</feature>
<accession>A0ABY4E869</accession>
<evidence type="ECO:0000256" key="2">
    <source>
        <dbReference type="ARBA" id="ARBA00022475"/>
    </source>
</evidence>